<dbReference type="EMBL" id="PCSD01000102">
    <property type="protein sequence ID" value="PIP33439.1"/>
    <property type="molecule type" value="Genomic_DNA"/>
</dbReference>
<sequence>MAEENTKQEKPQRHGRKIIIIAAGLLASFFVALAISFVKLVKVQRDDLYSGQNVQPAASGRLSEEQAANLAANSKFWLGTSDPDISIFEFGDYACQYCHNSFFKIREISARYQDRLRYAWLDFPALGQDSLLFAQAARCAGEQGLFWPMHDKLFQNYDQLSVNVLKSLAAQAGVDSVRFAACLDKQKYLKDVQAEYELGLSLGVEATPTWFINGQKIAGDIPRDIFLDLIEHLLKNTTK</sequence>
<dbReference type="InterPro" id="IPR036249">
    <property type="entry name" value="Thioredoxin-like_sf"/>
</dbReference>
<organism evidence="8 9">
    <name type="scientific">Candidatus Falkowbacteria bacterium CG23_combo_of_CG06-09_8_20_14_all_49_15</name>
    <dbReference type="NCBI Taxonomy" id="1974572"/>
    <lineage>
        <taxon>Bacteria</taxon>
        <taxon>Candidatus Falkowiibacteriota</taxon>
    </lineage>
</organism>
<dbReference type="InterPro" id="IPR012336">
    <property type="entry name" value="Thioredoxin-like_fold"/>
</dbReference>
<dbReference type="GO" id="GO:0016491">
    <property type="term" value="F:oxidoreductase activity"/>
    <property type="evidence" value="ECO:0007669"/>
    <property type="project" value="UniProtKB-KW"/>
</dbReference>
<evidence type="ECO:0000313" key="9">
    <source>
        <dbReference type="Proteomes" id="UP000230729"/>
    </source>
</evidence>
<comment type="caution">
    <text evidence="8">The sequence shown here is derived from an EMBL/GenBank/DDBJ whole genome shotgun (WGS) entry which is preliminary data.</text>
</comment>
<dbReference type="AlphaFoldDB" id="A0A2G9ZJT3"/>
<keyword evidence="2" id="KW-0732">Signal</keyword>
<protein>
    <recommendedName>
        <fullName evidence="7">Thioredoxin-like fold domain-containing protein</fullName>
    </recommendedName>
</protein>
<feature type="domain" description="Thioredoxin-like fold" evidence="7">
    <location>
        <begin position="75"/>
        <end position="231"/>
    </location>
</feature>
<dbReference type="PANTHER" id="PTHR13887">
    <property type="entry name" value="GLUTATHIONE S-TRANSFERASE KAPPA"/>
    <property type="match status" value="1"/>
</dbReference>
<dbReference type="Proteomes" id="UP000230729">
    <property type="component" value="Unassembled WGS sequence"/>
</dbReference>
<keyword evidence="6" id="KW-0812">Transmembrane</keyword>
<dbReference type="PANTHER" id="PTHR13887:SF14">
    <property type="entry name" value="DISULFIDE BOND FORMATION PROTEIN D"/>
    <property type="match status" value="1"/>
</dbReference>
<accession>A0A2G9ZJT3</accession>
<evidence type="ECO:0000256" key="1">
    <source>
        <dbReference type="ARBA" id="ARBA00005791"/>
    </source>
</evidence>
<dbReference type="Pfam" id="PF13462">
    <property type="entry name" value="Thioredoxin_4"/>
    <property type="match status" value="1"/>
</dbReference>
<name>A0A2G9ZJT3_9BACT</name>
<keyword evidence="3" id="KW-0560">Oxidoreductase</keyword>
<evidence type="ECO:0000313" key="8">
    <source>
        <dbReference type="EMBL" id="PIP33439.1"/>
    </source>
</evidence>
<evidence type="ECO:0000256" key="3">
    <source>
        <dbReference type="ARBA" id="ARBA00023002"/>
    </source>
</evidence>
<evidence type="ECO:0000256" key="2">
    <source>
        <dbReference type="ARBA" id="ARBA00022729"/>
    </source>
</evidence>
<gene>
    <name evidence="8" type="ORF">COX22_04375</name>
</gene>
<evidence type="ECO:0000256" key="6">
    <source>
        <dbReference type="SAM" id="Phobius"/>
    </source>
</evidence>
<evidence type="ECO:0000256" key="4">
    <source>
        <dbReference type="ARBA" id="ARBA00023157"/>
    </source>
</evidence>
<evidence type="ECO:0000259" key="7">
    <source>
        <dbReference type="Pfam" id="PF13462"/>
    </source>
</evidence>
<keyword evidence="6" id="KW-1133">Transmembrane helix</keyword>
<dbReference type="SUPFAM" id="SSF52833">
    <property type="entry name" value="Thioredoxin-like"/>
    <property type="match status" value="1"/>
</dbReference>
<evidence type="ECO:0000256" key="5">
    <source>
        <dbReference type="ARBA" id="ARBA00023284"/>
    </source>
</evidence>
<keyword evidence="6" id="KW-0472">Membrane</keyword>
<feature type="transmembrane region" description="Helical" evidence="6">
    <location>
        <begin position="18"/>
        <end position="38"/>
    </location>
</feature>
<comment type="similarity">
    <text evidence="1">Belongs to the thioredoxin family. DsbA subfamily.</text>
</comment>
<dbReference type="Gene3D" id="3.40.30.10">
    <property type="entry name" value="Glutaredoxin"/>
    <property type="match status" value="1"/>
</dbReference>
<keyword evidence="4" id="KW-1015">Disulfide bond</keyword>
<proteinExistence type="inferred from homology"/>
<keyword evidence="5" id="KW-0676">Redox-active center</keyword>
<reference evidence="8 9" key="1">
    <citation type="submission" date="2017-09" db="EMBL/GenBank/DDBJ databases">
        <title>Depth-based differentiation of microbial function through sediment-hosted aquifers and enrichment of novel symbionts in the deep terrestrial subsurface.</title>
        <authorList>
            <person name="Probst A.J."/>
            <person name="Ladd B."/>
            <person name="Jarett J.K."/>
            <person name="Geller-Mcgrath D.E."/>
            <person name="Sieber C.M."/>
            <person name="Emerson J.B."/>
            <person name="Anantharaman K."/>
            <person name="Thomas B.C."/>
            <person name="Malmstrom R."/>
            <person name="Stieglmeier M."/>
            <person name="Klingl A."/>
            <person name="Woyke T."/>
            <person name="Ryan C.M."/>
            <person name="Banfield J.F."/>
        </authorList>
    </citation>
    <scope>NUCLEOTIDE SEQUENCE [LARGE SCALE GENOMIC DNA]</scope>
    <source>
        <strain evidence="8">CG23_combo_of_CG06-09_8_20_14_all_49_15</strain>
    </source>
</reference>